<dbReference type="InterPro" id="IPR002347">
    <property type="entry name" value="SDR_fam"/>
</dbReference>
<feature type="non-terminal residue" evidence="3">
    <location>
        <position position="1"/>
    </location>
</feature>
<evidence type="ECO:0000313" key="3">
    <source>
        <dbReference type="EMBL" id="CAB4027532.1"/>
    </source>
</evidence>
<accession>A0A7D9JDY4</accession>
<dbReference type="SUPFAM" id="SSF51735">
    <property type="entry name" value="NAD(P)-binding Rossmann-fold domains"/>
    <property type="match status" value="1"/>
</dbReference>
<feature type="non-terminal residue" evidence="3">
    <location>
        <position position="206"/>
    </location>
</feature>
<reference evidence="3" key="1">
    <citation type="submission" date="2020-04" db="EMBL/GenBank/DDBJ databases">
        <authorList>
            <person name="Alioto T."/>
            <person name="Alioto T."/>
            <person name="Gomez Garrido J."/>
        </authorList>
    </citation>
    <scope>NUCLEOTIDE SEQUENCE</scope>
    <source>
        <strain evidence="3">A484AB</strain>
    </source>
</reference>
<comment type="similarity">
    <text evidence="1">Belongs to the short-chain dehydrogenases/reductases (SDR) family.</text>
</comment>
<proteinExistence type="inferred from homology"/>
<name>A0A7D9JDY4_PARCT</name>
<dbReference type="Proteomes" id="UP001152795">
    <property type="component" value="Unassembled WGS sequence"/>
</dbReference>
<dbReference type="OrthoDB" id="191139at2759"/>
<dbReference type="PANTHER" id="PTHR24320">
    <property type="entry name" value="RETINOL DEHYDROGENASE"/>
    <property type="match status" value="1"/>
</dbReference>
<dbReference type="Gene3D" id="3.40.50.720">
    <property type="entry name" value="NAD(P)-binding Rossmann-like Domain"/>
    <property type="match status" value="1"/>
</dbReference>
<dbReference type="EMBL" id="CACRXK020014858">
    <property type="protein sequence ID" value="CAB4027532.1"/>
    <property type="molecule type" value="Genomic_DNA"/>
</dbReference>
<dbReference type="PANTHER" id="PTHR24320:SF264">
    <property type="entry name" value="DEHYDROGENASE_REDUCTASE SDR FAMILY MEMBER ON CHROMOSOME X"/>
    <property type="match status" value="1"/>
</dbReference>
<dbReference type="GO" id="GO:0016491">
    <property type="term" value="F:oxidoreductase activity"/>
    <property type="evidence" value="ECO:0007669"/>
    <property type="project" value="UniProtKB-KW"/>
</dbReference>
<dbReference type="AlphaFoldDB" id="A0A7D9JDY4"/>
<gene>
    <name evidence="3" type="ORF">PACLA_8A089658</name>
</gene>
<dbReference type="Pfam" id="PF00106">
    <property type="entry name" value="adh_short"/>
    <property type="match status" value="1"/>
</dbReference>
<evidence type="ECO:0000256" key="2">
    <source>
        <dbReference type="ARBA" id="ARBA00023002"/>
    </source>
</evidence>
<organism evidence="3 4">
    <name type="scientific">Paramuricea clavata</name>
    <name type="common">Red gorgonian</name>
    <name type="synonym">Violescent sea-whip</name>
    <dbReference type="NCBI Taxonomy" id="317549"/>
    <lineage>
        <taxon>Eukaryota</taxon>
        <taxon>Metazoa</taxon>
        <taxon>Cnidaria</taxon>
        <taxon>Anthozoa</taxon>
        <taxon>Octocorallia</taxon>
        <taxon>Malacalcyonacea</taxon>
        <taxon>Plexauridae</taxon>
        <taxon>Paramuricea</taxon>
    </lineage>
</organism>
<comment type="caution">
    <text evidence="3">The sequence shown here is derived from an EMBL/GenBank/DDBJ whole genome shotgun (WGS) entry which is preliminary data.</text>
</comment>
<protein>
    <submittedName>
        <fullName evidence="3">Uncharacterized protein</fullName>
    </submittedName>
</protein>
<evidence type="ECO:0000256" key="1">
    <source>
        <dbReference type="ARBA" id="ARBA00006484"/>
    </source>
</evidence>
<keyword evidence="2" id="KW-0560">Oxidoreductase</keyword>
<dbReference type="InterPro" id="IPR036291">
    <property type="entry name" value="NAD(P)-bd_dom_sf"/>
</dbReference>
<evidence type="ECO:0000313" key="4">
    <source>
        <dbReference type="Proteomes" id="UP001152795"/>
    </source>
</evidence>
<sequence length="206" mass="22802">IPDQHDKVAIVTGSNRGIGYDTAKALCKLGAHVILACRSSVSANLAVEKIKKEIPSAKVEFIQLDLSRLSSIREFVTQFKQRNLPLHILINNAGVMITPYETTEDGYELQFAINHLGHFALTLQLLDVLNDTGCPDSYARIVNVTSDVHRYGTIAFDNLNDRRLLAEGCHVTANVLHPGIGDTDLFQNVPSLLLTAQKYAISWMFK</sequence>
<keyword evidence="4" id="KW-1185">Reference proteome</keyword>
<dbReference type="PRINTS" id="PR00081">
    <property type="entry name" value="GDHRDH"/>
</dbReference>